<accession>A0ABT5C4D0</accession>
<dbReference type="EMBL" id="JAQNDK010000002">
    <property type="protein sequence ID" value="MDC0680793.1"/>
    <property type="molecule type" value="Genomic_DNA"/>
</dbReference>
<dbReference type="Proteomes" id="UP001217485">
    <property type="component" value="Unassembled WGS sequence"/>
</dbReference>
<evidence type="ECO:0000313" key="3">
    <source>
        <dbReference type="Proteomes" id="UP001217485"/>
    </source>
</evidence>
<sequence>MTHPLPHPRPLDAAQALDALLDLIGRDMNGWLDLFADDATVEFPYAPALGAPARLEGKEAIRRHFEGILQSFHGLELRDVRRYPTTDPDVALAEVHGSATIGPARKRYEQDYVMIVATRNGRVVRYREYWNPAPVLEAFGDELNTHREGAS</sequence>
<dbReference type="RefSeq" id="WP_272097819.1">
    <property type="nucleotide sequence ID" value="NZ_JAQNDK010000002.1"/>
</dbReference>
<dbReference type="SUPFAM" id="SSF54427">
    <property type="entry name" value="NTF2-like"/>
    <property type="match status" value="1"/>
</dbReference>
<keyword evidence="3" id="KW-1185">Reference proteome</keyword>
<comment type="caution">
    <text evidence="2">The sequence shown here is derived from an EMBL/GenBank/DDBJ whole genome shotgun (WGS) entry which is preliminary data.</text>
</comment>
<dbReference type="InterPro" id="IPR032710">
    <property type="entry name" value="NTF2-like_dom_sf"/>
</dbReference>
<feature type="domain" description="SnoaL-like" evidence="1">
    <location>
        <begin position="25"/>
        <end position="126"/>
    </location>
</feature>
<evidence type="ECO:0000259" key="1">
    <source>
        <dbReference type="Pfam" id="PF12680"/>
    </source>
</evidence>
<protein>
    <submittedName>
        <fullName evidence="2">Nuclear transport factor 2 family protein</fullName>
    </submittedName>
</protein>
<evidence type="ECO:0000313" key="2">
    <source>
        <dbReference type="EMBL" id="MDC0680793.1"/>
    </source>
</evidence>
<proteinExistence type="predicted"/>
<gene>
    <name evidence="2" type="ORF">POL72_23845</name>
</gene>
<dbReference type="Gene3D" id="3.10.450.50">
    <property type="match status" value="1"/>
</dbReference>
<reference evidence="2 3" key="1">
    <citation type="submission" date="2023-01" db="EMBL/GenBank/DDBJ databases">
        <title>Minimal conservation of predation-associated metabolite biosynthetic gene clusters underscores biosynthetic potential of Myxococcota including descriptions for ten novel species: Archangium lansinium sp. nov., Myxococcus landrumus sp. nov., Nannocystis bai.</title>
        <authorList>
            <person name="Ahearne A."/>
            <person name="Stevens C."/>
            <person name="Dowd S."/>
        </authorList>
    </citation>
    <scope>NUCLEOTIDE SEQUENCE [LARGE SCALE GENOMIC DNA]</scope>
    <source>
        <strain evidence="2 3">WIWO2</strain>
    </source>
</reference>
<name>A0ABT5C4D0_9BACT</name>
<dbReference type="InterPro" id="IPR037401">
    <property type="entry name" value="SnoaL-like"/>
</dbReference>
<organism evidence="2 3">
    <name type="scientific">Sorangium atrum</name>
    <dbReference type="NCBI Taxonomy" id="2995308"/>
    <lineage>
        <taxon>Bacteria</taxon>
        <taxon>Pseudomonadati</taxon>
        <taxon>Myxococcota</taxon>
        <taxon>Polyangia</taxon>
        <taxon>Polyangiales</taxon>
        <taxon>Polyangiaceae</taxon>
        <taxon>Sorangium</taxon>
    </lineage>
</organism>
<dbReference type="Pfam" id="PF12680">
    <property type="entry name" value="SnoaL_2"/>
    <property type="match status" value="1"/>
</dbReference>